<feature type="region of interest" description="Disordered" evidence="1">
    <location>
        <begin position="1"/>
        <end position="24"/>
    </location>
</feature>
<name>A0A1W0ASE4_9NOCA</name>
<dbReference type="RefSeq" id="WP_077117580.1">
    <property type="nucleotide sequence ID" value="NZ_LOKT01000016.1"/>
</dbReference>
<organism evidence="2 3">
    <name type="scientific">Nocardia donostiensis</name>
    <dbReference type="NCBI Taxonomy" id="1538463"/>
    <lineage>
        <taxon>Bacteria</taxon>
        <taxon>Bacillati</taxon>
        <taxon>Actinomycetota</taxon>
        <taxon>Actinomycetes</taxon>
        <taxon>Mycobacteriales</taxon>
        <taxon>Nocardiaceae</taxon>
        <taxon>Nocardia</taxon>
    </lineage>
</organism>
<accession>A0A1W0ASE4</accession>
<evidence type="ECO:0000256" key="1">
    <source>
        <dbReference type="SAM" id="MobiDB-lite"/>
    </source>
</evidence>
<proteinExistence type="predicted"/>
<gene>
    <name evidence="2" type="ORF">B0T46_15010</name>
</gene>
<dbReference type="AlphaFoldDB" id="A0A1W0ASE4"/>
<keyword evidence="3" id="KW-1185">Reference proteome</keyword>
<dbReference type="EMBL" id="MUMY01000012">
    <property type="protein sequence ID" value="ONM47944.1"/>
    <property type="molecule type" value="Genomic_DNA"/>
</dbReference>
<feature type="compositionally biased region" description="Low complexity" evidence="1">
    <location>
        <begin position="8"/>
        <end position="23"/>
    </location>
</feature>
<evidence type="ECO:0000313" key="3">
    <source>
        <dbReference type="Proteomes" id="UP000188836"/>
    </source>
</evidence>
<comment type="caution">
    <text evidence="2">The sequence shown here is derived from an EMBL/GenBank/DDBJ whole genome shotgun (WGS) entry which is preliminary data.</text>
</comment>
<dbReference type="Proteomes" id="UP000188836">
    <property type="component" value="Unassembled WGS sequence"/>
</dbReference>
<evidence type="ECO:0000313" key="2">
    <source>
        <dbReference type="EMBL" id="ONM47944.1"/>
    </source>
</evidence>
<protein>
    <submittedName>
        <fullName evidence="2">Uncharacterized protein</fullName>
    </submittedName>
</protein>
<sequence>MNTDDRTGATPGSSPGHGASGPHLQVTADDLRRLLAANVPHACLVLEQGSIRLTEVTDEPQGLLVITRDELTNRLGTAFDNTQLAEQVAELNNEIRLQGA</sequence>
<dbReference type="OrthoDB" id="4560311at2"/>
<reference evidence="2 3" key="1">
    <citation type="journal article" date="2016" name="Antonie Van Leeuwenhoek">
        <title>Nocardia donostiensis sp. nov., isolated from human respiratory specimens.</title>
        <authorList>
            <person name="Ercibengoa M."/>
            <person name="Bell M."/>
            <person name="Marimon J.M."/>
            <person name="Humrighouse B."/>
            <person name="Klenk H.P."/>
            <person name="Potter G."/>
            <person name="Perez-Trallero E."/>
        </authorList>
    </citation>
    <scope>NUCLEOTIDE SEQUENCE [LARGE SCALE GENOMIC DNA]</scope>
    <source>
        <strain evidence="2 3">X1655</strain>
    </source>
</reference>